<dbReference type="EMBL" id="CP097562">
    <property type="protein sequence ID" value="USF23008.1"/>
    <property type="molecule type" value="Genomic_DNA"/>
</dbReference>
<evidence type="ECO:0000313" key="2">
    <source>
        <dbReference type="Proteomes" id="UP000017429"/>
    </source>
</evidence>
<reference evidence="1" key="1">
    <citation type="journal article" date="2014" name="Genome Announc.">
        <title>Draft genome sequences of the altered schaedler flora, a defined bacterial community from gnotobiotic mice.</title>
        <authorList>
            <person name="Wannemuehler M.J."/>
            <person name="Overstreet A.M."/>
            <person name="Ward D.V."/>
            <person name="Phillips G.J."/>
        </authorList>
    </citation>
    <scope>NUCLEOTIDE SEQUENCE</scope>
    <source>
        <strain evidence="1">ASF457</strain>
    </source>
</reference>
<accession>V2QD23</accession>
<dbReference type="AlphaFoldDB" id="V2QD23"/>
<dbReference type="eggNOG" id="COG5350">
    <property type="taxonomic scope" value="Bacteria"/>
</dbReference>
<dbReference type="PROSITE" id="PS00383">
    <property type="entry name" value="TYR_PHOSPHATASE_1"/>
    <property type="match status" value="1"/>
</dbReference>
<reference evidence="1" key="2">
    <citation type="submission" date="2022-05" db="EMBL/GenBank/DDBJ databases">
        <authorList>
            <person name="Proctor A.L."/>
            <person name="Phillips G.J."/>
            <person name="Wannemuehler M.J."/>
        </authorList>
    </citation>
    <scope>NUCLEOTIDE SEQUENCE</scope>
    <source>
        <strain evidence="1">ASF457</strain>
    </source>
</reference>
<keyword evidence="2" id="KW-1185">Reference proteome</keyword>
<reference evidence="1" key="3">
    <citation type="submission" date="2022-06" db="EMBL/GenBank/DDBJ databases">
        <title>Resources to Facilitate Use of the Altered Schaedler Flora (ASF) Mouse Model to Study Microbiome Function.</title>
        <authorList>
            <person name="Proctor A."/>
            <person name="Parvinroo S."/>
            <person name="Richie T."/>
            <person name="Jia X."/>
            <person name="Lee S.T.M."/>
            <person name="Karp P.D."/>
            <person name="Paley S."/>
            <person name="Kostic A.D."/>
            <person name="Pierre J.F."/>
            <person name="Wannemuehler M.J."/>
            <person name="Phillips G.J."/>
        </authorList>
    </citation>
    <scope>NUCLEOTIDE SEQUENCE</scope>
    <source>
        <strain evidence="1">ASF457</strain>
    </source>
</reference>
<protein>
    <submittedName>
        <fullName evidence="1">Uncharacterized protein</fullName>
    </submittedName>
</protein>
<name>V2QD23_9BACT</name>
<dbReference type="Proteomes" id="UP000017429">
    <property type="component" value="Chromosome"/>
</dbReference>
<evidence type="ECO:0000313" key="1">
    <source>
        <dbReference type="EMBL" id="USF23008.1"/>
    </source>
</evidence>
<sequence>MYEIFEGLFIGNDIDCNIYSKNNDFAIIHACKTCHQRVLRYNKSLSQLDPNYLIYEMDNHLFLNLVDMPQELLPKYTNPIMMKAMSFIDDYISNKNILIHCNQGQSRSPSLALIYLARQNVISNVSYQSALKDFIKLYPIYNAGTGIALYLNHNWIDLINL</sequence>
<dbReference type="InterPro" id="IPR016130">
    <property type="entry name" value="Tyr_Pase_AS"/>
</dbReference>
<dbReference type="InterPro" id="IPR000340">
    <property type="entry name" value="Dual-sp_phosphatase_cat-dom"/>
</dbReference>
<dbReference type="CDD" id="cd14498">
    <property type="entry name" value="DSP"/>
    <property type="match status" value="1"/>
</dbReference>
<dbReference type="OrthoDB" id="9814896at2"/>
<dbReference type="KEGG" id="msch:N508_000061"/>
<dbReference type="Pfam" id="PF00782">
    <property type="entry name" value="DSPc"/>
    <property type="match status" value="1"/>
</dbReference>
<dbReference type="InterPro" id="IPR029021">
    <property type="entry name" value="Prot-tyrosine_phosphatase-like"/>
</dbReference>
<dbReference type="SUPFAM" id="SSF52799">
    <property type="entry name" value="(Phosphotyrosine protein) phosphatases II"/>
    <property type="match status" value="1"/>
</dbReference>
<dbReference type="RefSeq" id="WP_023276747.1">
    <property type="nucleotide sequence ID" value="NZ_CP097562.1"/>
</dbReference>
<dbReference type="Gene3D" id="3.90.190.10">
    <property type="entry name" value="Protein tyrosine phosphatase superfamily"/>
    <property type="match status" value="1"/>
</dbReference>
<organism evidence="1 2">
    <name type="scientific">Mucispirillum schaedleri ASF457</name>
    <dbReference type="NCBI Taxonomy" id="1379858"/>
    <lineage>
        <taxon>Bacteria</taxon>
        <taxon>Pseudomonadati</taxon>
        <taxon>Deferribacterota</taxon>
        <taxon>Deferribacteres</taxon>
        <taxon>Deferribacterales</taxon>
        <taxon>Mucispirillaceae</taxon>
        <taxon>Mucispirillum</taxon>
    </lineage>
</organism>
<gene>
    <name evidence="1" type="ORF">N508_000061</name>
</gene>
<proteinExistence type="predicted"/>